<dbReference type="PROSITE" id="PS50158">
    <property type="entry name" value="ZF_CCHC"/>
    <property type="match status" value="6"/>
</dbReference>
<dbReference type="PRINTS" id="PR00050">
    <property type="entry name" value="COLDSHOCK"/>
</dbReference>
<feature type="domain" description="CCHC-type" evidence="2">
    <location>
        <begin position="100"/>
        <end position="113"/>
    </location>
</feature>
<sequence>MAQQEDQSAVRLTGKVSWFNDSKGYGFITPDNNGEDIFVHQVSILSEGFRSLTTGDAVEFEIKTGNDGKFKADEVTAPGGAPLKKKEVSSRGNGARRDGCYNCGVAGHMAKDCVEERVERGSGGTVCFTCNEPGHIARDCDRKPSGNVESRGERRGAGGKGCYNCGDHGHIARDCNQKSGGERRGAGGGGECYTCGGVGHRARDCPTERQPKACYECGGFDHLSRDCERRGSGGNAGGGSRACFNCNKEGHFARDCPVA</sequence>
<dbReference type="PANTHER" id="PTHR46565">
    <property type="entry name" value="COLD SHOCK DOMAIN PROTEIN 2"/>
    <property type="match status" value="1"/>
</dbReference>
<organism evidence="4 5">
    <name type="scientific">Microthlaspi erraticum</name>
    <dbReference type="NCBI Taxonomy" id="1685480"/>
    <lineage>
        <taxon>Eukaryota</taxon>
        <taxon>Viridiplantae</taxon>
        <taxon>Streptophyta</taxon>
        <taxon>Embryophyta</taxon>
        <taxon>Tracheophyta</taxon>
        <taxon>Spermatophyta</taxon>
        <taxon>Magnoliopsida</taxon>
        <taxon>eudicotyledons</taxon>
        <taxon>Gunneridae</taxon>
        <taxon>Pentapetalae</taxon>
        <taxon>rosids</taxon>
        <taxon>malvids</taxon>
        <taxon>Brassicales</taxon>
        <taxon>Brassicaceae</taxon>
        <taxon>Coluteocarpeae</taxon>
        <taxon>Microthlaspi</taxon>
    </lineage>
</organism>
<dbReference type="InterPro" id="IPR002059">
    <property type="entry name" value="CSP_DNA-bd"/>
</dbReference>
<feature type="domain" description="CCHC-type" evidence="2">
    <location>
        <begin position="127"/>
        <end position="140"/>
    </location>
</feature>
<dbReference type="InterPro" id="IPR036875">
    <property type="entry name" value="Znf_CCHC_sf"/>
</dbReference>
<evidence type="ECO:0000259" key="2">
    <source>
        <dbReference type="PROSITE" id="PS50158"/>
    </source>
</evidence>
<dbReference type="SMART" id="SM00357">
    <property type="entry name" value="CSP"/>
    <property type="match status" value="1"/>
</dbReference>
<evidence type="ECO:0000313" key="4">
    <source>
        <dbReference type="EMBL" id="CAA7035732.1"/>
    </source>
</evidence>
<keyword evidence="1" id="KW-0863">Zinc-finger</keyword>
<evidence type="ECO:0000259" key="3">
    <source>
        <dbReference type="PROSITE" id="PS51857"/>
    </source>
</evidence>
<dbReference type="GO" id="GO:0008270">
    <property type="term" value="F:zinc ion binding"/>
    <property type="evidence" value="ECO:0007669"/>
    <property type="project" value="UniProtKB-KW"/>
</dbReference>
<dbReference type="CDD" id="cd04458">
    <property type="entry name" value="CSP_CDS"/>
    <property type="match status" value="1"/>
</dbReference>
<dbReference type="Gene3D" id="4.10.60.10">
    <property type="entry name" value="Zinc finger, CCHC-type"/>
    <property type="match status" value="5"/>
</dbReference>
<feature type="domain" description="CCHC-type" evidence="2">
    <location>
        <begin position="162"/>
        <end position="177"/>
    </location>
</feature>
<accession>A0A6D2JFM5</accession>
<dbReference type="AlphaFoldDB" id="A0A6D2JFM5"/>
<dbReference type="Pfam" id="PF00098">
    <property type="entry name" value="zf-CCHC"/>
    <property type="match status" value="6"/>
</dbReference>
<dbReference type="InterPro" id="IPR011129">
    <property type="entry name" value="CSD"/>
</dbReference>
<keyword evidence="5" id="KW-1185">Reference proteome</keyword>
<keyword evidence="1" id="KW-0862">Zinc</keyword>
<dbReference type="PANTHER" id="PTHR46565:SF18">
    <property type="entry name" value="COLD SHOCK PROTEIN 1"/>
    <property type="match status" value="1"/>
</dbReference>
<feature type="domain" description="CSD" evidence="3">
    <location>
        <begin position="11"/>
        <end position="77"/>
    </location>
</feature>
<dbReference type="Proteomes" id="UP000467841">
    <property type="component" value="Unassembled WGS sequence"/>
</dbReference>
<feature type="domain" description="CCHC-type" evidence="2">
    <location>
        <begin position="243"/>
        <end position="257"/>
    </location>
</feature>
<dbReference type="Gene3D" id="2.40.50.140">
    <property type="entry name" value="Nucleic acid-binding proteins"/>
    <property type="match status" value="1"/>
</dbReference>
<reference evidence="4" key="1">
    <citation type="submission" date="2020-01" db="EMBL/GenBank/DDBJ databases">
        <authorList>
            <person name="Mishra B."/>
        </authorList>
    </citation>
    <scope>NUCLEOTIDE SEQUENCE [LARGE SCALE GENOMIC DNA]</scope>
</reference>
<evidence type="ECO:0000313" key="5">
    <source>
        <dbReference type="Proteomes" id="UP000467841"/>
    </source>
</evidence>
<feature type="domain" description="CCHC-type" evidence="2">
    <location>
        <begin position="192"/>
        <end position="206"/>
    </location>
</feature>
<dbReference type="PROSITE" id="PS51857">
    <property type="entry name" value="CSD_2"/>
    <property type="match status" value="1"/>
</dbReference>
<name>A0A6D2JFM5_9BRAS</name>
<dbReference type="SUPFAM" id="SSF57756">
    <property type="entry name" value="Retrovirus zinc finger-like domains"/>
    <property type="match status" value="4"/>
</dbReference>
<protein>
    <submittedName>
        <fullName evidence="4">Uncharacterized protein</fullName>
    </submittedName>
</protein>
<dbReference type="InterPro" id="IPR001878">
    <property type="entry name" value="Znf_CCHC"/>
</dbReference>
<evidence type="ECO:0000256" key="1">
    <source>
        <dbReference type="PROSITE-ProRule" id="PRU00047"/>
    </source>
</evidence>
<comment type="caution">
    <text evidence="4">The sequence shown here is derived from an EMBL/GenBank/DDBJ whole genome shotgun (WGS) entry which is preliminary data.</text>
</comment>
<proteinExistence type="predicted"/>
<dbReference type="Pfam" id="PF00313">
    <property type="entry name" value="CSD"/>
    <property type="match status" value="1"/>
</dbReference>
<dbReference type="SUPFAM" id="SSF50249">
    <property type="entry name" value="Nucleic acid-binding proteins"/>
    <property type="match status" value="1"/>
</dbReference>
<dbReference type="SMART" id="SM00343">
    <property type="entry name" value="ZnF_C2HC"/>
    <property type="match status" value="6"/>
</dbReference>
<dbReference type="GO" id="GO:0003676">
    <property type="term" value="F:nucleic acid binding"/>
    <property type="evidence" value="ECO:0007669"/>
    <property type="project" value="InterPro"/>
</dbReference>
<gene>
    <name evidence="4" type="ORF">MERR_LOCUS22967</name>
</gene>
<dbReference type="EMBL" id="CACVBM020001162">
    <property type="protein sequence ID" value="CAA7035732.1"/>
    <property type="molecule type" value="Genomic_DNA"/>
</dbReference>
<dbReference type="InterPro" id="IPR012340">
    <property type="entry name" value="NA-bd_OB-fold"/>
</dbReference>
<feature type="domain" description="CCHC-type" evidence="2">
    <location>
        <begin position="214"/>
        <end position="229"/>
    </location>
</feature>
<dbReference type="OrthoDB" id="422005at2759"/>
<keyword evidence="1" id="KW-0479">Metal-binding</keyword>